<reference evidence="9 10" key="1">
    <citation type="submission" date="2019-10" db="EMBL/GenBank/DDBJ databases">
        <title>Assembly and Annotation for the nematode Trichostrongylus colubriformis.</title>
        <authorList>
            <person name="Martin J."/>
        </authorList>
    </citation>
    <scope>NUCLEOTIDE SEQUENCE [LARGE SCALE GENOMIC DNA]</scope>
    <source>
        <strain evidence="9">G859</strain>
        <tissue evidence="9">Whole worm</tissue>
    </source>
</reference>
<feature type="transmembrane region" description="Helical" evidence="7">
    <location>
        <begin position="288"/>
        <end position="311"/>
    </location>
</feature>
<dbReference type="Pfam" id="PF01094">
    <property type="entry name" value="ANF_receptor"/>
    <property type="match status" value="1"/>
</dbReference>
<dbReference type="EMBL" id="WIXE01013355">
    <property type="protein sequence ID" value="KAK5975167.1"/>
    <property type="molecule type" value="Genomic_DNA"/>
</dbReference>
<keyword evidence="2 7" id="KW-0812">Transmembrane</keyword>
<evidence type="ECO:0000259" key="8">
    <source>
        <dbReference type="Pfam" id="PF01094"/>
    </source>
</evidence>
<dbReference type="InterPro" id="IPR028082">
    <property type="entry name" value="Peripla_BP_I"/>
</dbReference>
<feature type="non-terminal residue" evidence="9">
    <location>
        <position position="1"/>
    </location>
</feature>
<dbReference type="InterPro" id="IPR050401">
    <property type="entry name" value="Cyclic_nucleotide_synthase"/>
</dbReference>
<gene>
    <name evidence="9" type="ORF">GCK32_012331</name>
</gene>
<proteinExistence type="predicted"/>
<evidence type="ECO:0000256" key="5">
    <source>
        <dbReference type="ARBA" id="ARBA00023136"/>
    </source>
</evidence>
<evidence type="ECO:0000256" key="2">
    <source>
        <dbReference type="ARBA" id="ARBA00022692"/>
    </source>
</evidence>
<comment type="subcellular location">
    <subcellularLocation>
        <location evidence="1">Membrane</location>
    </subcellularLocation>
</comment>
<dbReference type="GO" id="GO:0001653">
    <property type="term" value="F:peptide receptor activity"/>
    <property type="evidence" value="ECO:0007669"/>
    <property type="project" value="TreeGrafter"/>
</dbReference>
<sequence length="455" mass="51324">ESTAAFIKHYKWKKVSLVSNLGAAAFEKLTAFEPVLKRYDIAVTKKILFEESVTVQDILNGGQLDEIRSNSRVVVVMFSSTRDLTTVFREATVKYGMSESEFVFIFPWIQEGANGASLFIDDTNGFDDRMLTPFVERLKTIDLREEDISLANIYGYISLFDSLKLFALAGRRVLNRTGQFSALRDGKLMWDSMRRISIPGMMSNAGVASGTVMLDDLAERIPFYSAFFVKAFANMAPSMVANCDGLKTGTGCFEINVTEVLKSFWPAIDGILPIDEPLCGFRGGKCDYTLIIVAASAVICFLLTLFGAYALRRYCETKTLNRMPWRIFRDDMQIVDEEQVKSMLSLGSQRTKLSNTNMTALQHHAIIGVNTHATYHMYEQRRPIKFNRADLTLLTRMKQAVHDNLNPFLGIAFNEKSELLLLWKFCTRGTLQVTELKISLTSNSHSPKVEQIKNS</sequence>
<dbReference type="GO" id="GO:0000166">
    <property type="term" value="F:nucleotide binding"/>
    <property type="evidence" value="ECO:0007669"/>
    <property type="project" value="UniProtKB-KW"/>
</dbReference>
<dbReference type="Gene3D" id="3.40.50.2300">
    <property type="match status" value="1"/>
</dbReference>
<protein>
    <submittedName>
        <fullName evidence="9">Guanylate cyclase</fullName>
    </submittedName>
</protein>
<evidence type="ECO:0000256" key="6">
    <source>
        <dbReference type="ARBA" id="ARBA00023239"/>
    </source>
</evidence>
<evidence type="ECO:0000313" key="10">
    <source>
        <dbReference type="Proteomes" id="UP001331761"/>
    </source>
</evidence>
<keyword evidence="4 7" id="KW-1133">Transmembrane helix</keyword>
<evidence type="ECO:0000256" key="3">
    <source>
        <dbReference type="ARBA" id="ARBA00022741"/>
    </source>
</evidence>
<dbReference type="GO" id="GO:0004383">
    <property type="term" value="F:guanylate cyclase activity"/>
    <property type="evidence" value="ECO:0007669"/>
    <property type="project" value="TreeGrafter"/>
</dbReference>
<comment type="caution">
    <text evidence="9">The sequence shown here is derived from an EMBL/GenBank/DDBJ whole genome shotgun (WGS) entry which is preliminary data.</text>
</comment>
<evidence type="ECO:0000313" key="9">
    <source>
        <dbReference type="EMBL" id="KAK5975167.1"/>
    </source>
</evidence>
<dbReference type="GO" id="GO:0004016">
    <property type="term" value="F:adenylate cyclase activity"/>
    <property type="evidence" value="ECO:0007669"/>
    <property type="project" value="TreeGrafter"/>
</dbReference>
<dbReference type="AlphaFoldDB" id="A0AAN8IMU5"/>
<dbReference type="Proteomes" id="UP001331761">
    <property type="component" value="Unassembled WGS sequence"/>
</dbReference>
<organism evidence="9 10">
    <name type="scientific">Trichostrongylus colubriformis</name>
    <name type="common">Black scour worm</name>
    <dbReference type="NCBI Taxonomy" id="6319"/>
    <lineage>
        <taxon>Eukaryota</taxon>
        <taxon>Metazoa</taxon>
        <taxon>Ecdysozoa</taxon>
        <taxon>Nematoda</taxon>
        <taxon>Chromadorea</taxon>
        <taxon>Rhabditida</taxon>
        <taxon>Rhabditina</taxon>
        <taxon>Rhabditomorpha</taxon>
        <taxon>Strongyloidea</taxon>
        <taxon>Trichostrongylidae</taxon>
        <taxon>Trichostrongylus</taxon>
    </lineage>
</organism>
<dbReference type="InterPro" id="IPR001828">
    <property type="entry name" value="ANF_lig-bd_rcpt"/>
</dbReference>
<accession>A0AAN8IMU5</accession>
<dbReference type="GO" id="GO:0005886">
    <property type="term" value="C:plasma membrane"/>
    <property type="evidence" value="ECO:0007669"/>
    <property type="project" value="TreeGrafter"/>
</dbReference>
<evidence type="ECO:0000256" key="4">
    <source>
        <dbReference type="ARBA" id="ARBA00022989"/>
    </source>
</evidence>
<keyword evidence="6" id="KW-0456">Lyase</keyword>
<keyword evidence="10" id="KW-1185">Reference proteome</keyword>
<name>A0AAN8IMU5_TRICO</name>
<evidence type="ECO:0000256" key="7">
    <source>
        <dbReference type="SAM" id="Phobius"/>
    </source>
</evidence>
<feature type="domain" description="Receptor ligand binding region" evidence="8">
    <location>
        <begin position="3"/>
        <end position="224"/>
    </location>
</feature>
<keyword evidence="5 7" id="KW-0472">Membrane</keyword>
<evidence type="ECO:0000256" key="1">
    <source>
        <dbReference type="ARBA" id="ARBA00004370"/>
    </source>
</evidence>
<dbReference type="PANTHER" id="PTHR11920:SF498">
    <property type="entry name" value="RECEPTOR-TYPE GUANYLATE CYCLASE GCY-8"/>
    <property type="match status" value="1"/>
</dbReference>
<dbReference type="SUPFAM" id="SSF53822">
    <property type="entry name" value="Periplasmic binding protein-like I"/>
    <property type="match status" value="1"/>
</dbReference>
<keyword evidence="3" id="KW-0547">Nucleotide-binding</keyword>
<dbReference type="GO" id="GO:0007168">
    <property type="term" value="P:receptor guanylyl cyclase signaling pathway"/>
    <property type="evidence" value="ECO:0007669"/>
    <property type="project" value="TreeGrafter"/>
</dbReference>
<dbReference type="PANTHER" id="PTHR11920">
    <property type="entry name" value="GUANYLYL CYCLASE"/>
    <property type="match status" value="1"/>
</dbReference>